<feature type="domain" description="Leucine-binding protein" evidence="5">
    <location>
        <begin position="71"/>
        <end position="383"/>
    </location>
</feature>
<dbReference type="PANTHER" id="PTHR30483">
    <property type="entry name" value="LEUCINE-SPECIFIC-BINDING PROTEIN"/>
    <property type="match status" value="1"/>
</dbReference>
<dbReference type="Gene3D" id="3.40.50.2300">
    <property type="match status" value="2"/>
</dbReference>
<evidence type="ECO:0000256" key="1">
    <source>
        <dbReference type="ARBA" id="ARBA00010062"/>
    </source>
</evidence>
<evidence type="ECO:0000313" key="7">
    <source>
        <dbReference type="Proteomes" id="UP000198327"/>
    </source>
</evidence>
<dbReference type="Proteomes" id="UP000198327">
    <property type="component" value="Unassembled WGS sequence"/>
</dbReference>
<accession>A0A239KRP0</accession>
<evidence type="ECO:0000256" key="4">
    <source>
        <dbReference type="SAM" id="SignalP"/>
    </source>
</evidence>
<dbReference type="OrthoDB" id="7337537at2"/>
<dbReference type="InterPro" id="IPR051010">
    <property type="entry name" value="BCAA_transport"/>
</dbReference>
<evidence type="ECO:0000256" key="2">
    <source>
        <dbReference type="ARBA" id="ARBA00022729"/>
    </source>
</evidence>
<dbReference type="EMBL" id="FZOW01000011">
    <property type="protein sequence ID" value="SNT20861.1"/>
    <property type="molecule type" value="Genomic_DNA"/>
</dbReference>
<dbReference type="Pfam" id="PF13458">
    <property type="entry name" value="Peripla_BP_6"/>
    <property type="match status" value="1"/>
</dbReference>
<evidence type="ECO:0000259" key="5">
    <source>
        <dbReference type="Pfam" id="PF13458"/>
    </source>
</evidence>
<dbReference type="SUPFAM" id="SSF53822">
    <property type="entry name" value="Periplasmic binding protein-like I"/>
    <property type="match status" value="1"/>
</dbReference>
<name>A0A239KRP0_9NOCA</name>
<proteinExistence type="inferred from homology"/>
<evidence type="ECO:0000256" key="3">
    <source>
        <dbReference type="SAM" id="MobiDB-lite"/>
    </source>
</evidence>
<keyword evidence="7" id="KW-1185">Reference proteome</keyword>
<dbReference type="PANTHER" id="PTHR30483:SF6">
    <property type="entry name" value="PERIPLASMIC BINDING PROTEIN OF ABC TRANSPORTER FOR NATURAL AMINO ACIDS"/>
    <property type="match status" value="1"/>
</dbReference>
<feature type="compositionally biased region" description="Low complexity" evidence="3">
    <location>
        <begin position="25"/>
        <end position="49"/>
    </location>
</feature>
<reference evidence="7" key="1">
    <citation type="submission" date="2017-06" db="EMBL/GenBank/DDBJ databases">
        <authorList>
            <person name="Varghese N."/>
            <person name="Submissions S."/>
        </authorList>
    </citation>
    <scope>NUCLEOTIDE SEQUENCE [LARGE SCALE GENOMIC DNA]</scope>
    <source>
        <strain evidence="7">JCM 23211</strain>
    </source>
</reference>
<dbReference type="RefSeq" id="WP_089248877.1">
    <property type="nucleotide sequence ID" value="NZ_FZOW01000011.1"/>
</dbReference>
<feature type="signal peptide" evidence="4">
    <location>
        <begin position="1"/>
        <end position="26"/>
    </location>
</feature>
<dbReference type="PROSITE" id="PS51257">
    <property type="entry name" value="PROKAR_LIPOPROTEIN"/>
    <property type="match status" value="1"/>
</dbReference>
<gene>
    <name evidence="6" type="ORF">SAMN05421642_11151</name>
</gene>
<keyword evidence="2 4" id="KW-0732">Signal</keyword>
<dbReference type="InterPro" id="IPR028082">
    <property type="entry name" value="Peripla_BP_I"/>
</dbReference>
<dbReference type="AlphaFoldDB" id="A0A239KRP0"/>
<evidence type="ECO:0000313" key="6">
    <source>
        <dbReference type="EMBL" id="SNT20861.1"/>
    </source>
</evidence>
<dbReference type="InterPro" id="IPR028081">
    <property type="entry name" value="Leu-bd"/>
</dbReference>
<organism evidence="6 7">
    <name type="scientific">Rhodococcoides kyotonense</name>
    <dbReference type="NCBI Taxonomy" id="398843"/>
    <lineage>
        <taxon>Bacteria</taxon>
        <taxon>Bacillati</taxon>
        <taxon>Actinomycetota</taxon>
        <taxon>Actinomycetes</taxon>
        <taxon>Mycobacteriales</taxon>
        <taxon>Nocardiaceae</taxon>
        <taxon>Rhodococcoides</taxon>
    </lineage>
</organism>
<feature type="region of interest" description="Disordered" evidence="3">
    <location>
        <begin position="25"/>
        <end position="63"/>
    </location>
</feature>
<dbReference type="CDD" id="cd06346">
    <property type="entry name" value="PBP1_ABC_ligand_binding-like"/>
    <property type="match status" value="1"/>
</dbReference>
<feature type="chain" id="PRO_5038611545" evidence="4">
    <location>
        <begin position="27"/>
        <end position="446"/>
    </location>
</feature>
<protein>
    <submittedName>
        <fullName evidence="6">Branched-chain amino acid transport system substrate-binding protein</fullName>
    </submittedName>
</protein>
<dbReference type="STRING" id="398843.A3K89_01435"/>
<sequence length="446" mass="45282">MAKRTYVRTAAVLGAASLALFGCSSSDDSSSGDSTSSASGGSSAAEETTVSTDCTPDQATAGATPVTTPLVVGTLLPETGSLAFLGPPEVAGVRLAVDEVNAAGGVLNQPVQLIPGDSGDTTTDTANTTVDRLLAGGADVIVGAASSSVSLKVIDKIASAGVVQFSPANTSDQFVCYPDKGQYFRTAPTDVLQAQALSQLIAEDGAQRVSILALNDPYGTGLATNTVENLEAAGIPSDQIQKIIYDPNAQSFNAEVDDVKTFAPDAVAIIGFEESAKIITRMHEVGIGPSDGTLVYGVDGNMGNALGESVAAGLLDTMRGTTPLTDVGTAFQDRLKTVDPALVDFNYAGESYDAVIISALAAEQAKSTAGTDIAANINSVTKDGEKCTTYAQCLPLVQAGTDIDYDGVTGALNFSDAGEPATGSYGNLVFGPDNTLTTDGYIVVGE</sequence>
<comment type="similarity">
    <text evidence="1">Belongs to the leucine-binding protein family.</text>
</comment>